<reference evidence="2 3" key="1">
    <citation type="submission" date="2018-05" db="EMBL/GenBank/DDBJ databases">
        <authorList>
            <person name="Lanie J.A."/>
            <person name="Ng W.-L."/>
            <person name="Kazmierczak K.M."/>
            <person name="Andrzejewski T.M."/>
            <person name="Davidsen T.M."/>
            <person name="Wayne K.J."/>
            <person name="Tettelin H."/>
            <person name="Glass J.I."/>
            <person name="Rusch D."/>
            <person name="Podicherti R."/>
            <person name="Tsui H.-C.T."/>
            <person name="Winkler M.E."/>
        </authorList>
    </citation>
    <scope>NUCLEOTIDE SEQUENCE [LARGE SCALE GENOMIC DNA]</scope>
    <source>
        <strain evidence="2 3">BUT-10</strain>
    </source>
</reference>
<keyword evidence="1" id="KW-0472">Membrane</keyword>
<evidence type="ECO:0000256" key="1">
    <source>
        <dbReference type="SAM" id="Phobius"/>
    </source>
</evidence>
<dbReference type="Proteomes" id="UP000249524">
    <property type="component" value="Unassembled WGS sequence"/>
</dbReference>
<proteinExistence type="predicted"/>
<name>A0A328BT14_9CAUL</name>
<keyword evidence="3" id="KW-1185">Reference proteome</keyword>
<accession>A0A328BT14</accession>
<gene>
    <name evidence="2" type="ORF">DJ019_03015</name>
</gene>
<dbReference type="EMBL" id="QFYS01000001">
    <property type="protein sequence ID" value="RAK68994.1"/>
    <property type="molecule type" value="Genomic_DNA"/>
</dbReference>
<dbReference type="AlphaFoldDB" id="A0A328BT14"/>
<sequence length="68" mass="7210">MRIAGAFLLIVGIALALFELPMALSPRGDVGHGWAVVGMMLATILVALGAMLMVLSLLRRPRPKRAGQ</sequence>
<comment type="caution">
    <text evidence="2">The sequence shown here is derived from an EMBL/GenBank/DDBJ whole genome shotgun (WGS) entry which is preliminary data.</text>
</comment>
<organism evidence="2 3">
    <name type="scientific">Phenylobacterium kunshanense</name>
    <dbReference type="NCBI Taxonomy" id="1445034"/>
    <lineage>
        <taxon>Bacteria</taxon>
        <taxon>Pseudomonadati</taxon>
        <taxon>Pseudomonadota</taxon>
        <taxon>Alphaproteobacteria</taxon>
        <taxon>Caulobacterales</taxon>
        <taxon>Caulobacteraceae</taxon>
        <taxon>Phenylobacterium</taxon>
    </lineage>
</organism>
<protein>
    <submittedName>
        <fullName evidence="2">Uncharacterized protein</fullName>
    </submittedName>
</protein>
<dbReference type="RefSeq" id="WP_111274486.1">
    <property type="nucleotide sequence ID" value="NZ_QFYS01000001.1"/>
</dbReference>
<feature type="transmembrane region" description="Helical" evidence="1">
    <location>
        <begin position="33"/>
        <end position="58"/>
    </location>
</feature>
<keyword evidence="1" id="KW-0812">Transmembrane</keyword>
<keyword evidence="1" id="KW-1133">Transmembrane helix</keyword>
<evidence type="ECO:0000313" key="3">
    <source>
        <dbReference type="Proteomes" id="UP000249524"/>
    </source>
</evidence>
<evidence type="ECO:0000313" key="2">
    <source>
        <dbReference type="EMBL" id="RAK68994.1"/>
    </source>
</evidence>